<evidence type="ECO:0000313" key="7">
    <source>
        <dbReference type="EMBL" id="CAL8129035.1"/>
    </source>
</evidence>
<evidence type="ECO:0000259" key="5">
    <source>
        <dbReference type="SMART" id="SM00477"/>
    </source>
</evidence>
<evidence type="ECO:0000256" key="3">
    <source>
        <dbReference type="ARBA" id="ARBA00022759"/>
    </source>
</evidence>
<name>A0ABP1RJ17_9HEXA</name>
<dbReference type="Gene3D" id="3.40.570.10">
    <property type="entry name" value="Extracellular Endonuclease, subunit A"/>
    <property type="match status" value="1"/>
</dbReference>
<evidence type="ECO:0008006" key="9">
    <source>
        <dbReference type="Google" id="ProtNLM"/>
    </source>
</evidence>
<keyword evidence="2" id="KW-0540">Nuclease</keyword>
<dbReference type="SMART" id="SM00477">
    <property type="entry name" value="NUC"/>
    <property type="match status" value="1"/>
</dbReference>
<dbReference type="InterPro" id="IPR044925">
    <property type="entry name" value="His-Me_finger_sf"/>
</dbReference>
<dbReference type="InterPro" id="IPR040255">
    <property type="entry name" value="Non-specific_endonuclease"/>
</dbReference>
<keyword evidence="4" id="KW-0732">Signal</keyword>
<feature type="signal peptide" evidence="4">
    <location>
        <begin position="1"/>
        <end position="25"/>
    </location>
</feature>
<reference evidence="7 8" key="1">
    <citation type="submission" date="2024-08" db="EMBL/GenBank/DDBJ databases">
        <authorList>
            <person name="Cucini C."/>
            <person name="Frati F."/>
        </authorList>
    </citation>
    <scope>NUCLEOTIDE SEQUENCE [LARGE SCALE GENOMIC DNA]</scope>
</reference>
<evidence type="ECO:0000256" key="2">
    <source>
        <dbReference type="ARBA" id="ARBA00022722"/>
    </source>
</evidence>
<dbReference type="InterPro" id="IPR020821">
    <property type="entry name" value="ENPP1-3/EXOG-like_nuc-like"/>
</dbReference>
<proteinExistence type="inferred from homology"/>
<keyword evidence="3" id="KW-0255">Endonuclease</keyword>
<evidence type="ECO:0000256" key="4">
    <source>
        <dbReference type="SAM" id="SignalP"/>
    </source>
</evidence>
<evidence type="ECO:0000256" key="1">
    <source>
        <dbReference type="ARBA" id="ARBA00010052"/>
    </source>
</evidence>
<keyword evidence="3" id="KW-0378">Hydrolase</keyword>
<dbReference type="InterPro" id="IPR001604">
    <property type="entry name" value="Endo_G_ENPP1-like_dom"/>
</dbReference>
<keyword evidence="8" id="KW-1185">Reference proteome</keyword>
<comment type="similarity">
    <text evidence="1">Belongs to the DNA/RNA non-specific endonuclease family.</text>
</comment>
<evidence type="ECO:0000259" key="6">
    <source>
        <dbReference type="SMART" id="SM00892"/>
    </source>
</evidence>
<dbReference type="Pfam" id="PF01223">
    <property type="entry name" value="Endonuclease_NS"/>
    <property type="match status" value="1"/>
</dbReference>
<feature type="chain" id="PRO_5045588936" description="Nuclease EXOG, mitochondrial" evidence="4">
    <location>
        <begin position="26"/>
        <end position="333"/>
    </location>
</feature>
<feature type="domain" description="ENPP1-3/EXOG-like endonuclease/phosphodiesterase" evidence="5">
    <location>
        <begin position="114"/>
        <end position="313"/>
    </location>
</feature>
<dbReference type="SMART" id="SM00892">
    <property type="entry name" value="Endonuclease_NS"/>
    <property type="match status" value="1"/>
</dbReference>
<dbReference type="Proteomes" id="UP001642540">
    <property type="component" value="Unassembled WGS sequence"/>
</dbReference>
<dbReference type="SUPFAM" id="SSF54060">
    <property type="entry name" value="His-Me finger endonucleases"/>
    <property type="match status" value="1"/>
</dbReference>
<sequence length="333" mass="37321">MAFEISIKLILLVVLTCLKIQIISGALSEVIRNATISLDEEPFARETVTIIGTCEDNKTLVRITSDPAFPTTSIITCHDESRDETLWSKHQIVGPLPEGEGTRPSFRIGNFYKQIDVNNCYSQTTQAETIEKLTGSNGFIDVSQNLYLARGHLAPNADFPIDSQRAATFFYINACPQWQSINDGNWLRLENSLRKLAENPIRTLTVWTGTYGTMKLPAGTGSNIFLGRIGDETVERLPINHLLWKVIYDENAGTGAAIIEINNPYIENVQPGDDIPCPNICDQLSWVDWQTTEVRRGYTHCCTVESFREIVSYFGDFPEDFPEIPSGNIPLLR</sequence>
<dbReference type="PANTHER" id="PTHR13966">
    <property type="entry name" value="ENDONUCLEASE RELATED"/>
    <property type="match status" value="1"/>
</dbReference>
<comment type="caution">
    <text evidence="7">The sequence shown here is derived from an EMBL/GenBank/DDBJ whole genome shotgun (WGS) entry which is preliminary data.</text>
</comment>
<dbReference type="PANTHER" id="PTHR13966:SF19">
    <property type="entry name" value="NUCLEASE EXOG, MITOCHONDRIAL"/>
    <property type="match status" value="1"/>
</dbReference>
<dbReference type="EMBL" id="CAXLJM020000076">
    <property type="protein sequence ID" value="CAL8129035.1"/>
    <property type="molecule type" value="Genomic_DNA"/>
</dbReference>
<organism evidence="7 8">
    <name type="scientific">Orchesella dallaii</name>
    <dbReference type="NCBI Taxonomy" id="48710"/>
    <lineage>
        <taxon>Eukaryota</taxon>
        <taxon>Metazoa</taxon>
        <taxon>Ecdysozoa</taxon>
        <taxon>Arthropoda</taxon>
        <taxon>Hexapoda</taxon>
        <taxon>Collembola</taxon>
        <taxon>Entomobryomorpha</taxon>
        <taxon>Entomobryoidea</taxon>
        <taxon>Orchesellidae</taxon>
        <taxon>Orchesellinae</taxon>
        <taxon>Orchesella</taxon>
    </lineage>
</organism>
<feature type="domain" description="DNA/RNA non-specific endonuclease/pyrophosphatase/phosphodiesterase" evidence="6">
    <location>
        <begin position="70"/>
        <end position="307"/>
    </location>
</feature>
<gene>
    <name evidence="7" type="ORF">ODALV1_LOCUS22795</name>
</gene>
<dbReference type="InterPro" id="IPR044929">
    <property type="entry name" value="DNA/RNA_non-sp_Endonuclease_sf"/>
</dbReference>
<evidence type="ECO:0000313" key="8">
    <source>
        <dbReference type="Proteomes" id="UP001642540"/>
    </source>
</evidence>
<protein>
    <recommendedName>
        <fullName evidence="9">Nuclease EXOG, mitochondrial</fullName>
    </recommendedName>
</protein>
<accession>A0ABP1RJ17</accession>